<proteinExistence type="inferred from homology"/>
<name>A0A8H5GCQ9_9AGAR</name>
<evidence type="ECO:0000256" key="2">
    <source>
        <dbReference type="ARBA" id="ARBA00022723"/>
    </source>
</evidence>
<evidence type="ECO:0000256" key="4">
    <source>
        <dbReference type="ARBA" id="ARBA00023239"/>
    </source>
</evidence>
<dbReference type="PANTHER" id="PTHR33337:SF39">
    <property type="entry name" value="DUF636 DOMAIN PROTEIN (AFU_ORTHOLOGUE AFUA_6G11530)"/>
    <property type="match status" value="1"/>
</dbReference>
<gene>
    <name evidence="6" type="ORF">D9756_002674</name>
</gene>
<sequence>MSTVKPGTCLCKTIRYEVTGDPFHYVLCHCDNCKRAAGSAFMAHSYWKPEQLKITQGEPSIRHYSDNDTQSGNTIIRSFCFICGSSLFVKAAKGDFMIAQPGAIEGHQAWTPKKEVFAESRAAWLRDIAFASNKAKL</sequence>
<keyword evidence="2" id="KW-0479">Metal-binding</keyword>
<dbReference type="GO" id="GO:0046872">
    <property type="term" value="F:metal ion binding"/>
    <property type="evidence" value="ECO:0007669"/>
    <property type="project" value="UniProtKB-KW"/>
</dbReference>
<evidence type="ECO:0000313" key="7">
    <source>
        <dbReference type="Proteomes" id="UP000559027"/>
    </source>
</evidence>
<evidence type="ECO:0000256" key="1">
    <source>
        <dbReference type="ARBA" id="ARBA00005495"/>
    </source>
</evidence>
<evidence type="ECO:0000259" key="5">
    <source>
        <dbReference type="PROSITE" id="PS51891"/>
    </source>
</evidence>
<dbReference type="InterPro" id="IPR011057">
    <property type="entry name" value="Mss4-like_sf"/>
</dbReference>
<protein>
    <recommendedName>
        <fullName evidence="5">CENP-V/GFA domain-containing protein</fullName>
    </recommendedName>
</protein>
<dbReference type="Proteomes" id="UP000559027">
    <property type="component" value="Unassembled WGS sequence"/>
</dbReference>
<evidence type="ECO:0000313" key="6">
    <source>
        <dbReference type="EMBL" id="KAF5362493.1"/>
    </source>
</evidence>
<feature type="domain" description="CENP-V/GFA" evidence="5">
    <location>
        <begin position="5"/>
        <end position="111"/>
    </location>
</feature>
<organism evidence="6 7">
    <name type="scientific">Leucocoprinus leucothites</name>
    <dbReference type="NCBI Taxonomy" id="201217"/>
    <lineage>
        <taxon>Eukaryota</taxon>
        <taxon>Fungi</taxon>
        <taxon>Dikarya</taxon>
        <taxon>Basidiomycota</taxon>
        <taxon>Agaricomycotina</taxon>
        <taxon>Agaricomycetes</taxon>
        <taxon>Agaricomycetidae</taxon>
        <taxon>Agaricales</taxon>
        <taxon>Agaricineae</taxon>
        <taxon>Agaricaceae</taxon>
        <taxon>Leucocoprinus</taxon>
    </lineage>
</organism>
<keyword evidence="4" id="KW-0456">Lyase</keyword>
<comment type="caution">
    <text evidence="6">The sequence shown here is derived from an EMBL/GenBank/DDBJ whole genome shotgun (WGS) entry which is preliminary data.</text>
</comment>
<comment type="similarity">
    <text evidence="1">Belongs to the Gfa family.</text>
</comment>
<reference evidence="6 7" key="1">
    <citation type="journal article" date="2020" name="ISME J.">
        <title>Uncovering the hidden diversity of litter-decomposition mechanisms in mushroom-forming fungi.</title>
        <authorList>
            <person name="Floudas D."/>
            <person name="Bentzer J."/>
            <person name="Ahren D."/>
            <person name="Johansson T."/>
            <person name="Persson P."/>
            <person name="Tunlid A."/>
        </authorList>
    </citation>
    <scope>NUCLEOTIDE SEQUENCE [LARGE SCALE GENOMIC DNA]</scope>
    <source>
        <strain evidence="6 7">CBS 146.42</strain>
    </source>
</reference>
<dbReference type="PANTHER" id="PTHR33337">
    <property type="entry name" value="GFA DOMAIN-CONTAINING PROTEIN"/>
    <property type="match status" value="1"/>
</dbReference>
<dbReference type="OrthoDB" id="9985472at2759"/>
<keyword evidence="3" id="KW-0862">Zinc</keyword>
<dbReference type="EMBL" id="JAACJO010000002">
    <property type="protein sequence ID" value="KAF5362493.1"/>
    <property type="molecule type" value="Genomic_DNA"/>
</dbReference>
<dbReference type="AlphaFoldDB" id="A0A8H5GCQ9"/>
<accession>A0A8H5GCQ9</accession>
<dbReference type="GO" id="GO:0016846">
    <property type="term" value="F:carbon-sulfur lyase activity"/>
    <property type="evidence" value="ECO:0007669"/>
    <property type="project" value="InterPro"/>
</dbReference>
<dbReference type="SUPFAM" id="SSF51316">
    <property type="entry name" value="Mss4-like"/>
    <property type="match status" value="1"/>
</dbReference>
<dbReference type="InterPro" id="IPR006913">
    <property type="entry name" value="CENP-V/GFA"/>
</dbReference>
<dbReference type="Pfam" id="PF04828">
    <property type="entry name" value="GFA"/>
    <property type="match status" value="1"/>
</dbReference>
<dbReference type="PROSITE" id="PS51891">
    <property type="entry name" value="CENP_V_GFA"/>
    <property type="match status" value="1"/>
</dbReference>
<keyword evidence="7" id="KW-1185">Reference proteome</keyword>
<evidence type="ECO:0000256" key="3">
    <source>
        <dbReference type="ARBA" id="ARBA00022833"/>
    </source>
</evidence>
<dbReference type="Gene3D" id="3.90.1590.10">
    <property type="entry name" value="glutathione-dependent formaldehyde- activating enzyme (gfa)"/>
    <property type="match status" value="1"/>
</dbReference>